<dbReference type="RefSeq" id="WP_232513992.1">
    <property type="nucleotide sequence ID" value="NZ_CP022515.1"/>
</dbReference>
<accession>A0A221V1Z6</accession>
<dbReference type="KEGG" id="aalg:AREALGSMS7_03999"/>
<evidence type="ECO:0000313" key="1">
    <source>
        <dbReference type="EMBL" id="ASO07406.1"/>
    </source>
</evidence>
<dbReference type="Proteomes" id="UP000204551">
    <property type="component" value="Chromosome"/>
</dbReference>
<sequence>MKKIKIIFWVTTGFIFLFEALMPLGTLLFAHECFNAGTKPLGYPTILHTH</sequence>
<protein>
    <submittedName>
        <fullName evidence="1">Uncharacterized protein</fullName>
    </submittedName>
</protein>
<dbReference type="EMBL" id="CP022515">
    <property type="protein sequence ID" value="ASO07406.1"/>
    <property type="molecule type" value="Genomic_DNA"/>
</dbReference>
<reference evidence="1 2" key="1">
    <citation type="submission" date="2017-07" db="EMBL/GenBank/DDBJ databases">
        <title>Genome Sequence of Arenibacter algicola Strain SMS7 Isolated from a culture of the Diatom Skeletonema marinoi.</title>
        <authorList>
            <person name="Topel M."/>
            <person name="Pinder M.I.M."/>
            <person name="Johansson O.N."/>
            <person name="Kourtchenko O."/>
            <person name="Godhe A."/>
            <person name="Clarke A.K."/>
        </authorList>
    </citation>
    <scope>NUCLEOTIDE SEQUENCE [LARGE SCALE GENOMIC DNA]</scope>
    <source>
        <strain evidence="1 2">SMS7</strain>
    </source>
</reference>
<dbReference type="AlphaFoldDB" id="A0A221V1Z6"/>
<evidence type="ECO:0000313" key="2">
    <source>
        <dbReference type="Proteomes" id="UP000204551"/>
    </source>
</evidence>
<proteinExistence type="predicted"/>
<name>A0A221V1Z6_9FLAO</name>
<organism evidence="1 2">
    <name type="scientific">Arenibacter algicola</name>
    <dbReference type="NCBI Taxonomy" id="616991"/>
    <lineage>
        <taxon>Bacteria</taxon>
        <taxon>Pseudomonadati</taxon>
        <taxon>Bacteroidota</taxon>
        <taxon>Flavobacteriia</taxon>
        <taxon>Flavobacteriales</taxon>
        <taxon>Flavobacteriaceae</taxon>
        <taxon>Arenibacter</taxon>
    </lineage>
</organism>
<gene>
    <name evidence="1" type="ORF">AREALGSMS7_03999</name>
</gene>